<organism evidence="1 2">
    <name type="scientific">Virgibacillus sediminis</name>
    <dbReference type="NCBI Taxonomy" id="202260"/>
    <lineage>
        <taxon>Bacteria</taxon>
        <taxon>Bacillati</taxon>
        <taxon>Bacillota</taxon>
        <taxon>Bacilli</taxon>
        <taxon>Bacillales</taxon>
        <taxon>Bacillaceae</taxon>
        <taxon>Virgibacillus</taxon>
    </lineage>
</organism>
<name>A0ABV7A9L1_9BACI</name>
<dbReference type="EMBL" id="JBHRRZ010000039">
    <property type="protein sequence ID" value="MFC2949801.1"/>
    <property type="molecule type" value="Genomic_DNA"/>
</dbReference>
<proteinExistence type="predicted"/>
<gene>
    <name evidence="1" type="ORF">ACFODW_15875</name>
</gene>
<comment type="caution">
    <text evidence="1">The sequence shown here is derived from an EMBL/GenBank/DDBJ whole genome shotgun (WGS) entry which is preliminary data.</text>
</comment>
<dbReference type="Proteomes" id="UP001595387">
    <property type="component" value="Unassembled WGS sequence"/>
</dbReference>
<evidence type="ECO:0000313" key="1">
    <source>
        <dbReference type="EMBL" id="MFC2949801.1"/>
    </source>
</evidence>
<keyword evidence="2" id="KW-1185">Reference proteome</keyword>
<sequence>MRYQTLTNKNLVIEIEEQELAMLAEALEKSNPDMKILSELDQILFAYHRELEDKVS</sequence>
<reference evidence="2" key="1">
    <citation type="journal article" date="2019" name="Int. J. Syst. Evol. Microbiol.">
        <title>The Global Catalogue of Microorganisms (GCM) 10K type strain sequencing project: providing services to taxonomists for standard genome sequencing and annotation.</title>
        <authorList>
            <consortium name="The Broad Institute Genomics Platform"/>
            <consortium name="The Broad Institute Genome Sequencing Center for Infectious Disease"/>
            <person name="Wu L."/>
            <person name="Ma J."/>
        </authorList>
    </citation>
    <scope>NUCLEOTIDE SEQUENCE [LARGE SCALE GENOMIC DNA]</scope>
    <source>
        <strain evidence="2">KCTC 13193</strain>
    </source>
</reference>
<evidence type="ECO:0000313" key="2">
    <source>
        <dbReference type="Proteomes" id="UP001595387"/>
    </source>
</evidence>
<protein>
    <recommendedName>
        <fullName evidence="3">Sporulation histidine kinase inhibitor Sda</fullName>
    </recommendedName>
</protein>
<accession>A0ABV7A9L1</accession>
<evidence type="ECO:0008006" key="3">
    <source>
        <dbReference type="Google" id="ProtNLM"/>
    </source>
</evidence>
<dbReference type="RefSeq" id="WP_390307771.1">
    <property type="nucleotide sequence ID" value="NZ_JBHRRZ010000039.1"/>
</dbReference>